<protein>
    <submittedName>
        <fullName evidence="2">ATP-dependent sacrificial sulfur transferase LarE</fullName>
    </submittedName>
</protein>
<reference evidence="2" key="2">
    <citation type="journal article" date="2021" name="Sci. Rep.">
        <title>The distribution of antibiotic resistance genes in chicken gut microbiota commensals.</title>
        <authorList>
            <person name="Juricova H."/>
            <person name="Matiasovicova J."/>
            <person name="Kubasova T."/>
            <person name="Cejkova D."/>
            <person name="Rychlik I."/>
        </authorList>
    </citation>
    <scope>NUCLEOTIDE SEQUENCE</scope>
    <source>
        <strain evidence="2">An420c</strain>
    </source>
</reference>
<evidence type="ECO:0000313" key="3">
    <source>
        <dbReference type="Proteomes" id="UP000713880"/>
    </source>
</evidence>
<keyword evidence="3" id="KW-1185">Reference proteome</keyword>
<accession>A0A939BCA6</accession>
<gene>
    <name evidence="2" type="primary">larE</name>
    <name evidence="2" type="ORF">H6A13_08490</name>
</gene>
<dbReference type="RefSeq" id="WP_204909167.1">
    <property type="nucleotide sequence ID" value="NZ_JACJLV010000025.1"/>
</dbReference>
<dbReference type="EMBL" id="JACJLV010000025">
    <property type="protein sequence ID" value="MBM6827126.1"/>
    <property type="molecule type" value="Genomic_DNA"/>
</dbReference>
<evidence type="ECO:0000313" key="2">
    <source>
        <dbReference type="EMBL" id="MBM6827126.1"/>
    </source>
</evidence>
<keyword evidence="2" id="KW-0808">Transferase</keyword>
<dbReference type="InterPro" id="IPR052188">
    <property type="entry name" value="Ni-pincer_cofactor_biosynth"/>
</dbReference>
<organism evidence="2 3">
    <name type="scientific">Mordavella massiliensis</name>
    <dbReference type="NCBI Taxonomy" id="1871024"/>
    <lineage>
        <taxon>Bacteria</taxon>
        <taxon>Bacillati</taxon>
        <taxon>Bacillota</taxon>
        <taxon>Clostridia</taxon>
        <taxon>Eubacteriales</taxon>
        <taxon>Clostridiaceae</taxon>
        <taxon>Mordavella</taxon>
    </lineage>
</organism>
<sequence>MTLQEFFKEAPKAAVAFSGGADSAFLLWAAREYGADVRAYYVKTAFQPAFELKDARRLARELQVPMTVIEEDILAVPEAAQNGLKRCYYCKRALFSSLREAACRDGYPVLLDGTNASDDAKDRPGMQALRELQVRSPLRECGITKEQLRQMSKEAGLFTWEKPAYACLATRVPSGTKITLETLKNVERAEEILSELGFADFRVRICQEGARIQVREEEMADLLDQRAVVMERLKPLFPAVLLDLEARKPSR</sequence>
<proteinExistence type="predicted"/>
<feature type="active site" description="Nucleophile and sulfur donor" evidence="1">
    <location>
        <position position="167"/>
    </location>
</feature>
<reference evidence="2" key="1">
    <citation type="submission" date="2020-08" db="EMBL/GenBank/DDBJ databases">
        <authorList>
            <person name="Cejkova D."/>
            <person name="Kubasova T."/>
            <person name="Jahodarova E."/>
            <person name="Rychlik I."/>
        </authorList>
    </citation>
    <scope>NUCLEOTIDE SEQUENCE</scope>
    <source>
        <strain evidence="2">An420c</strain>
    </source>
</reference>
<dbReference type="SUPFAM" id="SSF52402">
    <property type="entry name" value="Adenine nucleotide alpha hydrolases-like"/>
    <property type="match status" value="1"/>
</dbReference>
<dbReference type="AlphaFoldDB" id="A0A939BCA6"/>
<dbReference type="NCBIfam" id="TIGR00268">
    <property type="entry name" value="ATP-dependent sacrificial sulfur transferase LarE"/>
    <property type="match status" value="1"/>
</dbReference>
<dbReference type="PANTHER" id="PTHR43169">
    <property type="entry name" value="EXSB FAMILY PROTEIN"/>
    <property type="match status" value="1"/>
</dbReference>
<dbReference type="GO" id="GO:0016783">
    <property type="term" value="F:sulfurtransferase activity"/>
    <property type="evidence" value="ECO:0007669"/>
    <property type="project" value="InterPro"/>
</dbReference>
<dbReference type="CDD" id="cd01990">
    <property type="entry name" value="LarE-like"/>
    <property type="match status" value="1"/>
</dbReference>
<evidence type="ECO:0000256" key="1">
    <source>
        <dbReference type="PIRSR" id="PIRSR006661-1"/>
    </source>
</evidence>
<name>A0A939BCA6_9CLOT</name>
<dbReference type="InterPro" id="IPR018317">
    <property type="entry name" value="QueC"/>
</dbReference>
<comment type="caution">
    <text evidence="2">The sequence shown here is derived from an EMBL/GenBank/DDBJ whole genome shotgun (WGS) entry which is preliminary data.</text>
</comment>
<dbReference type="PANTHER" id="PTHR43169:SF2">
    <property type="entry name" value="NAD_GMP SYNTHASE DOMAIN-CONTAINING PROTEIN"/>
    <property type="match status" value="1"/>
</dbReference>
<dbReference type="Pfam" id="PF06508">
    <property type="entry name" value="QueC"/>
    <property type="match status" value="1"/>
</dbReference>
<dbReference type="PIRSF" id="PIRSF006661">
    <property type="entry name" value="PP-lp_UCP006661"/>
    <property type="match status" value="1"/>
</dbReference>
<dbReference type="Proteomes" id="UP000713880">
    <property type="component" value="Unassembled WGS sequence"/>
</dbReference>
<dbReference type="Gene3D" id="3.40.50.620">
    <property type="entry name" value="HUPs"/>
    <property type="match status" value="1"/>
</dbReference>
<dbReference type="InterPro" id="IPR014729">
    <property type="entry name" value="Rossmann-like_a/b/a_fold"/>
</dbReference>
<dbReference type="InterPro" id="IPR005232">
    <property type="entry name" value="LarE"/>
</dbReference>